<dbReference type="OMA" id="CNVKDAD"/>
<dbReference type="Proteomes" id="UP000030680">
    <property type="component" value="Unassembled WGS sequence"/>
</dbReference>
<dbReference type="AlphaFoldDB" id="M2XN41"/>
<dbReference type="OrthoDB" id="258373at2759"/>
<gene>
    <name evidence="3" type="ORF">Gasu_12820</name>
</gene>
<dbReference type="GeneID" id="17090246"/>
<dbReference type="PANTHER" id="PTHR13318">
    <property type="entry name" value="PARTNER OF PAIRED, ISOFORM B-RELATED"/>
    <property type="match status" value="1"/>
</dbReference>
<dbReference type="InterPro" id="IPR032675">
    <property type="entry name" value="LRR_dom_sf"/>
</dbReference>
<accession>M2XN41</accession>
<dbReference type="SMART" id="SM00367">
    <property type="entry name" value="LRR_CC"/>
    <property type="match status" value="11"/>
</dbReference>
<protein>
    <submittedName>
        <fullName evidence="3">F-box and leucine-rich repeat protein GRR1</fullName>
    </submittedName>
</protein>
<dbReference type="eggNOG" id="KOG4341">
    <property type="taxonomic scope" value="Eukaryota"/>
</dbReference>
<dbReference type="STRING" id="130081.M2XN41"/>
<dbReference type="KEGG" id="gsl:Gasu_12820"/>
<evidence type="ECO:0000313" key="4">
    <source>
        <dbReference type="Proteomes" id="UP000030680"/>
    </source>
</evidence>
<dbReference type="Pfam" id="PF13516">
    <property type="entry name" value="LRR_6"/>
    <property type="match status" value="1"/>
</dbReference>
<dbReference type="EMBL" id="KB454491">
    <property type="protein sequence ID" value="EME31612.1"/>
    <property type="molecule type" value="Genomic_DNA"/>
</dbReference>
<dbReference type="Pfam" id="PF23598">
    <property type="entry name" value="LRR_14"/>
    <property type="match status" value="1"/>
</dbReference>
<dbReference type="InterPro" id="IPR055414">
    <property type="entry name" value="LRR_R13L4/SHOC2-like"/>
</dbReference>
<dbReference type="GO" id="GO:0031146">
    <property type="term" value="P:SCF-dependent proteasomal ubiquitin-dependent protein catabolic process"/>
    <property type="evidence" value="ECO:0007669"/>
    <property type="project" value="TreeGrafter"/>
</dbReference>
<organism evidence="3 4">
    <name type="scientific">Galdieria sulphuraria</name>
    <name type="common">Red alga</name>
    <dbReference type="NCBI Taxonomy" id="130081"/>
    <lineage>
        <taxon>Eukaryota</taxon>
        <taxon>Rhodophyta</taxon>
        <taxon>Bangiophyceae</taxon>
        <taxon>Galdieriales</taxon>
        <taxon>Galdieriaceae</taxon>
        <taxon>Galdieria</taxon>
    </lineage>
</organism>
<evidence type="ECO:0000313" key="3">
    <source>
        <dbReference type="EMBL" id="EME31612.1"/>
    </source>
</evidence>
<name>M2XN41_GALSU</name>
<dbReference type="GO" id="GO:0019005">
    <property type="term" value="C:SCF ubiquitin ligase complex"/>
    <property type="evidence" value="ECO:0007669"/>
    <property type="project" value="TreeGrafter"/>
</dbReference>
<proteinExistence type="predicted"/>
<reference evidence="4" key="1">
    <citation type="journal article" date="2013" name="Science">
        <title>Gene transfer from bacteria and archaea facilitated evolution of an extremophilic eukaryote.</title>
        <authorList>
            <person name="Schonknecht G."/>
            <person name="Chen W.H."/>
            <person name="Ternes C.M."/>
            <person name="Barbier G.G."/>
            <person name="Shrestha R.P."/>
            <person name="Stanke M."/>
            <person name="Brautigam A."/>
            <person name="Baker B.J."/>
            <person name="Banfield J.F."/>
            <person name="Garavito R.M."/>
            <person name="Carr K."/>
            <person name="Wilkerson C."/>
            <person name="Rensing S.A."/>
            <person name="Gagneul D."/>
            <person name="Dickenson N.E."/>
            <person name="Oesterhelt C."/>
            <person name="Lercher M.J."/>
            <person name="Weber A.P."/>
        </authorList>
    </citation>
    <scope>NUCLEOTIDE SEQUENCE [LARGE SCALE GENOMIC DNA]</scope>
    <source>
        <strain evidence="4">074W</strain>
    </source>
</reference>
<dbReference type="Gene3D" id="3.80.10.10">
    <property type="entry name" value="Ribonuclease Inhibitor"/>
    <property type="match status" value="6"/>
</dbReference>
<evidence type="ECO:0000256" key="1">
    <source>
        <dbReference type="ARBA" id="ARBA00022737"/>
    </source>
</evidence>
<feature type="domain" description="Disease resistance R13L4/SHOC-2-like LRR" evidence="2">
    <location>
        <begin position="136"/>
        <end position="387"/>
    </location>
</feature>
<dbReference type="RefSeq" id="XP_005708132.1">
    <property type="nucleotide sequence ID" value="XM_005708075.1"/>
</dbReference>
<dbReference type="SUPFAM" id="SSF52047">
    <property type="entry name" value="RNI-like"/>
    <property type="match status" value="2"/>
</dbReference>
<dbReference type="InterPro" id="IPR001611">
    <property type="entry name" value="Leu-rich_rpt"/>
</dbReference>
<keyword evidence="1" id="KW-0677">Repeat</keyword>
<dbReference type="Gramene" id="EME31612">
    <property type="protein sequence ID" value="EME31612"/>
    <property type="gene ID" value="Gasu_12820"/>
</dbReference>
<dbReference type="InterPro" id="IPR006553">
    <property type="entry name" value="Leu-rich_rpt_Cys-con_subtyp"/>
</dbReference>
<keyword evidence="4" id="KW-1185">Reference proteome</keyword>
<evidence type="ECO:0000259" key="2">
    <source>
        <dbReference type="Pfam" id="PF23598"/>
    </source>
</evidence>
<sequence length="740" mass="83924">MKIVASLQTICLNVIVFEWENIHREFVERLPKDLLNILVEKFSTDRKLSFRVLQWLEGTEFQQLNLSSQAGRVSDDWMSPISTFLLEALVLSFCVHLTDEGLYKLTSSQEDLHKDSPLTCSLKLLDLSGCSQLSNVGMEALSYFRSLETLVLDHCSSLGNISLSYIRDIPCLKSLSIACCDKISGSGLEQLFYLKRLEFLNLSSCSRITSDALLHIGSLKNLKHLKLRNCARVDNRALEHIGNLTSLETLELYECVKIDDNGLKYLQKCSQIRHLCLSGTCISADGIASLADIFMPHLENLHLTRCSNLVGSQFSVSLRKLSKNMKRLQLRYLHCVDDEVLQAISDSFPQLESLNLTDCRYVTDRGISWLEKLSSLSMLKLGGTSVSDYGILRIKDLLKRISELDISSCILCSEKITSHILNNVEHLKVLDISNNPQLTKNSWSLSYQNFLKRLPLKTLVIEEGGTLGKDFLTSVACLFPKLETLLLSKCRIDGDDFKAFTDFGCLRHLKLSHCEVSKPFKFDFLISLKNALQHLNLSSCHFVTDDLCTIIGELINLESLNLKNCRNVTNRALLSLYSLSHLSYLNLRGCPLSQEAVWLLERNLNSISVLKYDMTNCTGFYQITLGLQQHYYYYSRGLSPSSDDISNSFVEPANILEREERASRLGMGYSSFPPFGKDCSQSLDSCNVTKSIGSFRRRRRKNRAEESFSLSPCNGKQDTHSKFFLYMDSVHLLEEFVKHY</sequence>